<reference evidence="2" key="1">
    <citation type="submission" date="2020-01" db="EMBL/GenBank/DDBJ databases">
        <authorList>
            <consortium name="DOE Joint Genome Institute"/>
            <person name="Haridas S."/>
            <person name="Albert R."/>
            <person name="Binder M."/>
            <person name="Bloem J."/>
            <person name="Labutti K."/>
            <person name="Salamov A."/>
            <person name="Andreopoulos B."/>
            <person name="Baker S.E."/>
            <person name="Barry K."/>
            <person name="Bills G."/>
            <person name="Bluhm B.H."/>
            <person name="Cannon C."/>
            <person name="Castanera R."/>
            <person name="Culley D.E."/>
            <person name="Daum C."/>
            <person name="Ezra D."/>
            <person name="Gonzalez J.B."/>
            <person name="Henrissat B."/>
            <person name="Kuo A."/>
            <person name="Liang C."/>
            <person name="Lipzen A."/>
            <person name="Lutzoni F."/>
            <person name="Magnuson J."/>
            <person name="Mondo S."/>
            <person name="Nolan M."/>
            <person name="Ohm R."/>
            <person name="Pangilinan J."/>
            <person name="Park H.-J."/>
            <person name="Ramirez L."/>
            <person name="Alfaro M."/>
            <person name="Sun H."/>
            <person name="Tritt A."/>
            <person name="Yoshinaga Y."/>
            <person name="Zwiers L.-H."/>
            <person name="Turgeon B.G."/>
            <person name="Goodwin S.B."/>
            <person name="Spatafora J.W."/>
            <person name="Crous P.W."/>
            <person name="Grigoriev I.V."/>
        </authorList>
    </citation>
    <scope>NUCLEOTIDE SEQUENCE</scope>
    <source>
        <strain evidence="2">CBS 394.84</strain>
    </source>
</reference>
<dbReference type="Pfam" id="PF20237">
    <property type="entry name" value="DUF6594"/>
    <property type="match status" value="1"/>
</dbReference>
<organism evidence="2 3">
    <name type="scientific">Cucurbitaria berberidis CBS 394.84</name>
    <dbReference type="NCBI Taxonomy" id="1168544"/>
    <lineage>
        <taxon>Eukaryota</taxon>
        <taxon>Fungi</taxon>
        <taxon>Dikarya</taxon>
        <taxon>Ascomycota</taxon>
        <taxon>Pezizomycotina</taxon>
        <taxon>Dothideomycetes</taxon>
        <taxon>Pleosporomycetidae</taxon>
        <taxon>Pleosporales</taxon>
        <taxon>Pleosporineae</taxon>
        <taxon>Cucurbitariaceae</taxon>
        <taxon>Cucurbitaria</taxon>
    </lineage>
</organism>
<proteinExistence type="predicted"/>
<dbReference type="PANTHER" id="PTHR34502">
    <property type="entry name" value="DUF6594 DOMAIN-CONTAINING PROTEIN-RELATED"/>
    <property type="match status" value="1"/>
</dbReference>
<dbReference type="PANTHER" id="PTHR34502:SF4">
    <property type="entry name" value="DUF6594 DOMAIN-CONTAINING PROTEIN"/>
    <property type="match status" value="1"/>
</dbReference>
<keyword evidence="3" id="KW-1185">Reference proteome</keyword>
<dbReference type="EMBL" id="ML976614">
    <property type="protein sequence ID" value="KAF1850419.1"/>
    <property type="molecule type" value="Genomic_DNA"/>
</dbReference>
<feature type="domain" description="DUF6594" evidence="1">
    <location>
        <begin position="22"/>
        <end position="179"/>
    </location>
</feature>
<gene>
    <name evidence="2" type="ORF">K460DRAFT_327258</name>
</gene>
<evidence type="ECO:0000313" key="3">
    <source>
        <dbReference type="Proteomes" id="UP000800039"/>
    </source>
</evidence>
<dbReference type="AlphaFoldDB" id="A0A9P4GSD7"/>
<comment type="caution">
    <text evidence="2">The sequence shown here is derived from an EMBL/GenBank/DDBJ whole genome shotgun (WGS) entry which is preliminary data.</text>
</comment>
<dbReference type="OrthoDB" id="5416037at2759"/>
<dbReference type="RefSeq" id="XP_040792982.1">
    <property type="nucleotide sequence ID" value="XM_040930659.1"/>
</dbReference>
<evidence type="ECO:0000313" key="2">
    <source>
        <dbReference type="EMBL" id="KAF1850419.1"/>
    </source>
</evidence>
<dbReference type="GeneID" id="63847911"/>
<dbReference type="Proteomes" id="UP000800039">
    <property type="component" value="Unassembled WGS sequence"/>
</dbReference>
<sequence>MYTTTASLGQTAERRPWKYVGYRGFCEFVDSDHDFFLLRRFGNLSVRILLALQDELCELEAQLQVLEDLLSDPAAEDIHNGSFREETSEARLALIREIDRKLRSFNELVLQYSELRARPRVARKDINSVSNWFHNHKNAIHPDEAAYINSRHDLFSVVSRNKTPLRRLLEVSPRFRLARLWRKPSSLDLGFLSFTTVAKPFETLGATAAYAAVLVVFLQVAT</sequence>
<evidence type="ECO:0000259" key="1">
    <source>
        <dbReference type="Pfam" id="PF20237"/>
    </source>
</evidence>
<name>A0A9P4GSD7_9PLEO</name>
<protein>
    <recommendedName>
        <fullName evidence="1">DUF6594 domain-containing protein</fullName>
    </recommendedName>
</protein>
<dbReference type="InterPro" id="IPR046529">
    <property type="entry name" value="DUF6594"/>
</dbReference>
<accession>A0A9P4GSD7</accession>